<keyword evidence="17" id="KW-1185">Reference proteome</keyword>
<keyword evidence="8 15" id="KW-0812">Transmembrane</keyword>
<comment type="catalytic activity">
    <reaction evidence="14">
        <text>an alpha-D-Glc-(1-&gt;3)-alpha-D-Glc-(1-&gt;3)-alpha-D-Man-(1-&gt;2)-alpha-D-Man-(1-&gt;2)-alpha-D-Man-(1-&gt;3)-[alpha-D-Man-(1-&gt;2)-alpha-D-Man-(1-&gt;3)-[alpha-D-Man-(1-&gt;2)-alpha-D-Man-(1-&gt;6)]-alpha-D-Man-(1-&gt;6)]-beta-D-Man-(1-&gt;4)-beta-D-GlcNAc-(1-&gt;4)-alpha-D-GlcNAc-diphospho-di-trans,poly-cis-dolichol + a di-trans,poly-cis-dolichyl beta-D-glucosyl phosphate = a alpha-D-Glc-(1-&gt;2)-alpha-D-Glc-(1-&gt;3)-alpha-D-Glc-(1-&gt;3)-alpha-D-Man-(1-&gt;2)-alpha-D-Man-(1-&gt;2)-alpha-D-Man-(1-&gt;3)-[alpha-D-Man-(1-&gt;2)-alpha-D-Man-(1-&gt;3)-[alpha-D-Man-(1-&gt;2)-alpha-D-Man-(1-&gt;6)]-alpha-D-Man-(1-&gt;6)]-beta-D-Man-(1-&gt;4)-beta-D-GlcNAc-(1-&gt;4)-alpha-D-GlcNAc-diphospho-di-trans,poly-cis-dolichol + a di-trans,poly-cis-dolichyl phosphate + H(+)</text>
        <dbReference type="Rhea" id="RHEA:29543"/>
        <dbReference type="Rhea" id="RHEA-COMP:19498"/>
        <dbReference type="Rhea" id="RHEA-COMP:19502"/>
        <dbReference type="Rhea" id="RHEA-COMP:19512"/>
        <dbReference type="Rhea" id="RHEA-COMP:19522"/>
        <dbReference type="ChEBI" id="CHEBI:15378"/>
        <dbReference type="ChEBI" id="CHEBI:57525"/>
        <dbReference type="ChEBI" id="CHEBI:57683"/>
        <dbReference type="ChEBI" id="CHEBI:132522"/>
        <dbReference type="ChEBI" id="CHEBI:132523"/>
        <dbReference type="EC" id="2.4.1.256"/>
    </reaction>
    <physiologicalReaction direction="left-to-right" evidence="14">
        <dbReference type="Rhea" id="RHEA:29544"/>
    </physiologicalReaction>
</comment>
<name>A0A6A5KWV5_9PLEO</name>
<feature type="transmembrane region" description="Helical" evidence="15">
    <location>
        <begin position="157"/>
        <end position="175"/>
    </location>
</feature>
<feature type="transmembrane region" description="Helical" evidence="15">
    <location>
        <begin position="84"/>
        <end position="102"/>
    </location>
</feature>
<feature type="transmembrane region" description="Helical" evidence="15">
    <location>
        <begin position="7"/>
        <end position="27"/>
    </location>
</feature>
<dbReference type="OrthoDB" id="4769at2759"/>
<feature type="transmembrane region" description="Helical" evidence="15">
    <location>
        <begin position="463"/>
        <end position="483"/>
    </location>
</feature>
<keyword evidence="11 15" id="KW-0472">Membrane</keyword>
<evidence type="ECO:0000256" key="6">
    <source>
        <dbReference type="ARBA" id="ARBA00022676"/>
    </source>
</evidence>
<dbReference type="AlphaFoldDB" id="A0A6A5KWV5"/>
<organism evidence="16 17">
    <name type="scientific">Decorospora gaudefroyi</name>
    <dbReference type="NCBI Taxonomy" id="184978"/>
    <lineage>
        <taxon>Eukaryota</taxon>
        <taxon>Fungi</taxon>
        <taxon>Dikarya</taxon>
        <taxon>Ascomycota</taxon>
        <taxon>Pezizomycotina</taxon>
        <taxon>Dothideomycetes</taxon>
        <taxon>Pleosporomycetidae</taxon>
        <taxon>Pleosporales</taxon>
        <taxon>Pleosporineae</taxon>
        <taxon>Pleosporaceae</taxon>
        <taxon>Decorospora</taxon>
    </lineage>
</organism>
<evidence type="ECO:0000256" key="14">
    <source>
        <dbReference type="ARBA" id="ARBA00048064"/>
    </source>
</evidence>
<comment type="function">
    <text evidence="13">Dol-P-Glc:Glc(2)Man(9)GlcNAc(2)-PP-Dol alpha-1,2-glucosyltransferase that operates in the biosynthetic pathway of dolichol-linked oligosaccharides, the glycan precursors employed in protein asparagine (N)-glycosylation. The assembly of dolichol-linked oligosaccharides begins on the cytosolic side of the endoplasmic reticulum membrane and finishes in its lumen. The sequential addition of sugars to dolichol pyrophosphate produces dolichol-linked oligosaccharides containing fourteen sugars, including two GlcNAcs, nine mannoses and three glucoses. Once assembled, the oligosaccharide is transferred from the lipid to nascent proteins by oligosaccharyltransferases. In the lumen of the endoplasmic reticulum, adds the third and last glucose residue from dolichyl phosphate glucose (Dol-P-Glc) onto the lipid-linked oligosaccharide intermediate Glc(2)Man(9)GlcNAc(2)-PP-Dol to produce Glc(3)Man(9)GlcNAc(2)-PP-Dol.</text>
</comment>
<accession>A0A6A5KWV5</accession>
<keyword evidence="7" id="KW-0808">Transferase</keyword>
<dbReference type="PANTHER" id="PTHR12989:SF10">
    <property type="entry name" value="DOL-P-GLC:GLC(2)MAN(9)GLCNAC(2)-PP-DOL ALPHA-1,2-GLUCOSYLTRANSFERASE-RELATED"/>
    <property type="match status" value="1"/>
</dbReference>
<comment type="similarity">
    <text evidence="3">Belongs to the ALG10 glucosyltransferase family.</text>
</comment>
<dbReference type="GO" id="GO:0006488">
    <property type="term" value="P:dolichol-linked oligosaccharide biosynthetic process"/>
    <property type="evidence" value="ECO:0007669"/>
    <property type="project" value="InterPro"/>
</dbReference>
<evidence type="ECO:0000256" key="7">
    <source>
        <dbReference type="ARBA" id="ARBA00022679"/>
    </source>
</evidence>
<evidence type="ECO:0000313" key="16">
    <source>
        <dbReference type="EMBL" id="KAF1839184.1"/>
    </source>
</evidence>
<evidence type="ECO:0000256" key="4">
    <source>
        <dbReference type="ARBA" id="ARBA00011967"/>
    </source>
</evidence>
<evidence type="ECO:0000256" key="11">
    <source>
        <dbReference type="ARBA" id="ARBA00023136"/>
    </source>
</evidence>
<protein>
    <recommendedName>
        <fullName evidence="5">Dol-P-Glc:Glc(2)Man(9)GlcNAc(2)-PP-Dol alpha-1,2-glucosyltransferase</fullName>
        <ecNumber evidence="4">2.4.1.256</ecNumber>
    </recommendedName>
    <alternativeName>
        <fullName evidence="12">Asparagine-linked glycosylation protein 10</fullName>
    </alternativeName>
</protein>
<evidence type="ECO:0000256" key="8">
    <source>
        <dbReference type="ARBA" id="ARBA00022692"/>
    </source>
</evidence>
<dbReference type="Pfam" id="PF04922">
    <property type="entry name" value="DIE2_ALG10"/>
    <property type="match status" value="1"/>
</dbReference>
<dbReference type="PANTHER" id="PTHR12989">
    <property type="entry name" value="ALPHA-1,2-GLUCOSYLTRANSFERASE ALG10"/>
    <property type="match status" value="1"/>
</dbReference>
<keyword evidence="6" id="KW-0328">Glycosyltransferase</keyword>
<evidence type="ECO:0000256" key="13">
    <source>
        <dbReference type="ARBA" id="ARBA00044727"/>
    </source>
</evidence>
<feature type="transmembrane region" description="Helical" evidence="15">
    <location>
        <begin position="321"/>
        <end position="340"/>
    </location>
</feature>
<gene>
    <name evidence="16" type="ORF">BDW02DRAFT_230405</name>
</gene>
<keyword evidence="10 15" id="KW-1133">Transmembrane helix</keyword>
<feature type="transmembrane region" description="Helical" evidence="15">
    <location>
        <begin position="283"/>
        <end position="301"/>
    </location>
</feature>
<evidence type="ECO:0000256" key="12">
    <source>
        <dbReference type="ARBA" id="ARBA00032069"/>
    </source>
</evidence>
<feature type="transmembrane region" description="Helical" evidence="15">
    <location>
        <begin position="361"/>
        <end position="385"/>
    </location>
</feature>
<comment type="subcellular location">
    <subcellularLocation>
        <location evidence="1">Endoplasmic reticulum membrane</location>
        <topology evidence="1">Multi-pass membrane protein</topology>
    </subcellularLocation>
</comment>
<dbReference type="GO" id="GO:0106073">
    <property type="term" value="F:dolichyl pyrophosphate Glc2Man9GlcNAc2 alpha-1,2-glucosyltransferase activity"/>
    <property type="evidence" value="ECO:0007669"/>
    <property type="project" value="UniProtKB-EC"/>
</dbReference>
<evidence type="ECO:0000256" key="3">
    <source>
        <dbReference type="ARBA" id="ARBA00010600"/>
    </source>
</evidence>
<dbReference type="GO" id="GO:0005789">
    <property type="term" value="C:endoplasmic reticulum membrane"/>
    <property type="evidence" value="ECO:0007669"/>
    <property type="project" value="UniProtKB-SubCell"/>
</dbReference>
<keyword evidence="9" id="KW-0256">Endoplasmic reticulum</keyword>
<evidence type="ECO:0000256" key="15">
    <source>
        <dbReference type="SAM" id="Phobius"/>
    </source>
</evidence>
<reference evidence="16" key="1">
    <citation type="submission" date="2020-01" db="EMBL/GenBank/DDBJ databases">
        <authorList>
            <consortium name="DOE Joint Genome Institute"/>
            <person name="Haridas S."/>
            <person name="Albert R."/>
            <person name="Binder M."/>
            <person name="Bloem J."/>
            <person name="Labutti K."/>
            <person name="Salamov A."/>
            <person name="Andreopoulos B."/>
            <person name="Baker S.E."/>
            <person name="Barry K."/>
            <person name="Bills G."/>
            <person name="Bluhm B.H."/>
            <person name="Cannon C."/>
            <person name="Castanera R."/>
            <person name="Culley D.E."/>
            <person name="Daum C."/>
            <person name="Ezra D."/>
            <person name="Gonzalez J.B."/>
            <person name="Henrissat B."/>
            <person name="Kuo A."/>
            <person name="Liang C."/>
            <person name="Lipzen A."/>
            <person name="Lutzoni F."/>
            <person name="Magnuson J."/>
            <person name="Mondo S."/>
            <person name="Nolan M."/>
            <person name="Ohm R."/>
            <person name="Pangilinan J."/>
            <person name="Park H.-J."/>
            <person name="Ramirez L."/>
            <person name="Alfaro M."/>
            <person name="Sun H."/>
            <person name="Tritt A."/>
            <person name="Yoshinaga Y."/>
            <person name="Zwiers L.-H."/>
            <person name="Turgeon B.G."/>
            <person name="Goodwin S.B."/>
            <person name="Spatafora J.W."/>
            <person name="Crous P.W."/>
            <person name="Grigoriev I.V."/>
        </authorList>
    </citation>
    <scope>NUCLEOTIDE SEQUENCE</scope>
    <source>
        <strain evidence="16">P77</strain>
    </source>
</reference>
<feature type="transmembrane region" description="Helical" evidence="15">
    <location>
        <begin position="521"/>
        <end position="540"/>
    </location>
</feature>
<proteinExistence type="inferred from homology"/>
<dbReference type="PIRSF" id="PIRSF028810">
    <property type="entry name" value="Alpha1_2_glucosyltferase_Alg10"/>
    <property type="match status" value="1"/>
</dbReference>
<dbReference type="Proteomes" id="UP000800040">
    <property type="component" value="Unassembled WGS sequence"/>
</dbReference>
<dbReference type="EC" id="2.4.1.256" evidence="4"/>
<evidence type="ECO:0000256" key="10">
    <source>
        <dbReference type="ARBA" id="ARBA00022989"/>
    </source>
</evidence>
<evidence type="ECO:0000256" key="9">
    <source>
        <dbReference type="ARBA" id="ARBA00022824"/>
    </source>
</evidence>
<feature type="transmembrane region" description="Helical" evidence="15">
    <location>
        <begin position="182"/>
        <end position="199"/>
    </location>
</feature>
<dbReference type="EMBL" id="ML975246">
    <property type="protein sequence ID" value="KAF1839184.1"/>
    <property type="molecule type" value="Genomic_DNA"/>
</dbReference>
<evidence type="ECO:0000256" key="5">
    <source>
        <dbReference type="ARBA" id="ARBA00018512"/>
    </source>
</evidence>
<comment type="pathway">
    <text evidence="2">Protein modification; protein glycosylation.</text>
</comment>
<evidence type="ECO:0000313" key="17">
    <source>
        <dbReference type="Proteomes" id="UP000800040"/>
    </source>
</evidence>
<dbReference type="InterPro" id="IPR016900">
    <property type="entry name" value="Alg10"/>
</dbReference>
<dbReference type="UniPathway" id="UPA00378"/>
<sequence>MSSILQTWALPVGLTTIVSLTVTWYNYVSRQVPEPYLDEFFHVPQAQRYCIGDYSWDPKITTPPGLYLVSKLCKPLIGCETSSLRLLNAQALCIIFILSYYISRVLRLRNDSGQRFHEGQDIARRDPPAEDLSFVLDVHCALNIALFPPLFFFSALYYTDVMSTLAVLLAYSAFLKRSTTDAGVTTDAVAVVLGVISLLFRQTNIFWVAVFPAGLAVVDALKANTPSTTARREDFASILRESWGEGIIRDCSVQDAGPQDIVLFLTSIVVAAMRRPLVILKVAIPYITLLLLFAGFVAWNGSVVLGDKSAHTATIHLPQMLYIWPYIAFFSVPLLARPLIRPVVPLLPSQVREMCDYYLNTSNYGIPTTLVPVLFTICGLLVVYFNTIIHPYTLADNRHYVFYVFRIIRLYPALKYLAVPVYYICAWLTFQSLASPSIGEDLFKGKREDRPTNDRAHGQPCQVSFIAIWLVTTALSVITAPLVEPRYFIIPWIIWRLHVPCIPASLSTDRYSGKTTYDMRLVFETVWLLSIITVVSYIFLYRTFAWPSEPGNLQRFIW</sequence>
<evidence type="ECO:0000256" key="1">
    <source>
        <dbReference type="ARBA" id="ARBA00004477"/>
    </source>
</evidence>
<evidence type="ECO:0000256" key="2">
    <source>
        <dbReference type="ARBA" id="ARBA00004922"/>
    </source>
</evidence>